<name>A0ABW6T3B7_9ACTN</name>
<sequence length="214" mass="23191">MNDLDDLIMSLRPDTDDAYQRRRESDLARTLATPRRRPFSLRLRLAAVAVPVVLVGVVAAVALAPAPSEDRVVMAASLQQVLLAGAEEPVISVFLCFEDDAWPACGGSTGDPGGGGSAITEQEKENVNKTLTTMPGVENVTFEDKAALYDRFRKSFVKSGGKPEVLEQLTVEDMHESFRVTMKPGADWRPVIETAKGMPGVASVIDQRCCVTTR</sequence>
<comment type="caution">
    <text evidence="3">The sequence shown here is derived from an EMBL/GenBank/DDBJ whole genome shotgun (WGS) entry which is preliminary data.</text>
</comment>
<protein>
    <submittedName>
        <fullName evidence="3">Permease-like cell division protein FtsX</fullName>
    </submittedName>
</protein>
<feature type="domain" description="FtsX extracellular" evidence="2">
    <location>
        <begin position="91"/>
        <end position="204"/>
    </location>
</feature>
<dbReference type="InterPro" id="IPR040690">
    <property type="entry name" value="FtsX_ECD"/>
</dbReference>
<dbReference type="RefSeq" id="WP_387416862.1">
    <property type="nucleotide sequence ID" value="NZ_JBIASD010000034.1"/>
</dbReference>
<dbReference type="EMBL" id="JBIASD010000034">
    <property type="protein sequence ID" value="MFF3670649.1"/>
    <property type="molecule type" value="Genomic_DNA"/>
</dbReference>
<gene>
    <name evidence="3" type="ORF">ACFYXI_34185</name>
</gene>
<evidence type="ECO:0000256" key="1">
    <source>
        <dbReference type="SAM" id="Phobius"/>
    </source>
</evidence>
<feature type="transmembrane region" description="Helical" evidence="1">
    <location>
        <begin position="45"/>
        <end position="64"/>
    </location>
</feature>
<proteinExistence type="predicted"/>
<dbReference type="Pfam" id="PF18075">
    <property type="entry name" value="FtsX_ECD"/>
    <property type="match status" value="1"/>
</dbReference>
<evidence type="ECO:0000313" key="3">
    <source>
        <dbReference type="EMBL" id="MFF3670649.1"/>
    </source>
</evidence>
<dbReference type="Proteomes" id="UP001602013">
    <property type="component" value="Unassembled WGS sequence"/>
</dbReference>
<keyword evidence="1" id="KW-0472">Membrane</keyword>
<keyword evidence="1" id="KW-0812">Transmembrane</keyword>
<evidence type="ECO:0000313" key="4">
    <source>
        <dbReference type="Proteomes" id="UP001602013"/>
    </source>
</evidence>
<organism evidence="3 4">
    <name type="scientific">Microtetraspora malaysiensis</name>
    <dbReference type="NCBI Taxonomy" id="161358"/>
    <lineage>
        <taxon>Bacteria</taxon>
        <taxon>Bacillati</taxon>
        <taxon>Actinomycetota</taxon>
        <taxon>Actinomycetes</taxon>
        <taxon>Streptosporangiales</taxon>
        <taxon>Streptosporangiaceae</taxon>
        <taxon>Microtetraspora</taxon>
    </lineage>
</organism>
<accession>A0ABW6T3B7</accession>
<reference evidence="3 4" key="1">
    <citation type="submission" date="2024-10" db="EMBL/GenBank/DDBJ databases">
        <title>The Natural Products Discovery Center: Release of the First 8490 Sequenced Strains for Exploring Actinobacteria Biosynthetic Diversity.</title>
        <authorList>
            <person name="Kalkreuter E."/>
            <person name="Kautsar S.A."/>
            <person name="Yang D."/>
            <person name="Bader C.D."/>
            <person name="Teijaro C.N."/>
            <person name="Fluegel L."/>
            <person name="Davis C.M."/>
            <person name="Simpson J.R."/>
            <person name="Lauterbach L."/>
            <person name="Steele A.D."/>
            <person name="Gui C."/>
            <person name="Meng S."/>
            <person name="Li G."/>
            <person name="Viehrig K."/>
            <person name="Ye F."/>
            <person name="Su P."/>
            <person name="Kiefer A.F."/>
            <person name="Nichols A."/>
            <person name="Cepeda A.J."/>
            <person name="Yan W."/>
            <person name="Fan B."/>
            <person name="Jiang Y."/>
            <person name="Adhikari A."/>
            <person name="Zheng C.-J."/>
            <person name="Schuster L."/>
            <person name="Cowan T.M."/>
            <person name="Smanski M.J."/>
            <person name="Chevrette M.G."/>
            <person name="De Carvalho L.P.S."/>
            <person name="Shen B."/>
        </authorList>
    </citation>
    <scope>NUCLEOTIDE SEQUENCE [LARGE SCALE GENOMIC DNA]</scope>
    <source>
        <strain evidence="3 4">NPDC002173</strain>
    </source>
</reference>
<dbReference type="Gene3D" id="3.30.70.3040">
    <property type="match status" value="1"/>
</dbReference>
<keyword evidence="4" id="KW-1185">Reference proteome</keyword>
<evidence type="ECO:0000259" key="2">
    <source>
        <dbReference type="Pfam" id="PF18075"/>
    </source>
</evidence>
<keyword evidence="1" id="KW-1133">Transmembrane helix</keyword>